<dbReference type="STRING" id="515622.bpr_I1307"/>
<gene>
    <name evidence="2" type="ordered locus">bpr_I1307</name>
</gene>
<keyword evidence="1" id="KW-0472">Membrane</keyword>
<dbReference type="KEGG" id="bpb:bpr_I1307"/>
<dbReference type="AlphaFoldDB" id="E0RUK4"/>
<evidence type="ECO:0000313" key="2">
    <source>
        <dbReference type="EMBL" id="ADL34045.1"/>
    </source>
</evidence>
<dbReference type="SUPFAM" id="SSF82185">
    <property type="entry name" value="Histone H3 K4-specific methyltransferase SET7/9 N-terminal domain"/>
    <property type="match status" value="1"/>
</dbReference>
<name>E0RUK4_BUTPB</name>
<dbReference type="eggNOG" id="COG4642">
    <property type="taxonomic scope" value="Bacteria"/>
</dbReference>
<protein>
    <submittedName>
        <fullName evidence="2">MORN repeat-containing protein</fullName>
    </submittedName>
</protein>
<keyword evidence="1" id="KW-1133">Transmembrane helix</keyword>
<proteinExistence type="predicted"/>
<organism evidence="2 3">
    <name type="scientific">Butyrivibrio proteoclasticus (strain ATCC 51982 / DSM 14932 / B316)</name>
    <name type="common">Clostridium proteoclasticum</name>
    <dbReference type="NCBI Taxonomy" id="515622"/>
    <lineage>
        <taxon>Bacteria</taxon>
        <taxon>Bacillati</taxon>
        <taxon>Bacillota</taxon>
        <taxon>Clostridia</taxon>
        <taxon>Lachnospirales</taxon>
        <taxon>Lachnospiraceae</taxon>
        <taxon>Butyrivibrio</taxon>
    </lineage>
</organism>
<dbReference type="Proteomes" id="UP000001299">
    <property type="component" value="Chromosome 1"/>
</dbReference>
<feature type="transmembrane region" description="Helical" evidence="1">
    <location>
        <begin position="12"/>
        <end position="31"/>
    </location>
</feature>
<evidence type="ECO:0000313" key="3">
    <source>
        <dbReference type="Proteomes" id="UP000001299"/>
    </source>
</evidence>
<evidence type="ECO:0000256" key="1">
    <source>
        <dbReference type="SAM" id="Phobius"/>
    </source>
</evidence>
<dbReference type="EMBL" id="CP001810">
    <property type="protein sequence ID" value="ADL34045.1"/>
    <property type="molecule type" value="Genomic_DNA"/>
</dbReference>
<dbReference type="HOGENOM" id="CLU_066402_0_0_9"/>
<sequence length="337" mass="37685">MDMEREEKIKIAITAGIAGLILLILILFLALSGKDSKSDEQALSDNITKYASDLAEGSQAASDASSEGVSDDAATESTSVVPYSEYVNAKKGTVSGNSFYETKSAVLKDVYKKIKYDTDAQLQEMMAYFADGNEEAVRDLAHLERFEAMSFSLDGTKDFYYHGEVNGNGQPDGIGIAVYADDQYYYGHWKDGVRSGDGKWISFYPSYSQYVVTEHMYFGEWLDDMPNGHGQEHYDYNQDYMNDADLYLQNAIGYFANGYYNGEQYIITVDKNYDTKEWIGTCDMGNWVQVLNTAEDSKGRIAVLSERENADNHVWMVKNKATDNRVLGIITGGSITK</sequence>
<accession>E0RUK4</accession>
<reference evidence="2 3" key="1">
    <citation type="journal article" date="2010" name="PLoS ONE">
        <title>The glycobiome of the rumen bacterium Butyrivibrio proteoclasticus B316(T) highlights adaptation to a polysaccharide-rich environment.</title>
        <authorList>
            <person name="Kelly W.J."/>
            <person name="Leahy S.C."/>
            <person name="Altermann E."/>
            <person name="Yeoman C.J."/>
            <person name="Dunne J.C."/>
            <person name="Kong Z."/>
            <person name="Pacheco D.M."/>
            <person name="Li D."/>
            <person name="Noel S.J."/>
            <person name="Moon C.D."/>
            <person name="Cookson A.L."/>
            <person name="Attwood G.T."/>
        </authorList>
    </citation>
    <scope>NUCLEOTIDE SEQUENCE [LARGE SCALE GENOMIC DNA]</scope>
    <source>
        <strain evidence="3">ATCC 51982 / DSM 14932 / B316</strain>
    </source>
</reference>
<keyword evidence="3" id="KW-1185">Reference proteome</keyword>
<keyword evidence="1" id="KW-0812">Transmembrane</keyword>